<dbReference type="Proteomes" id="UP000069272">
    <property type="component" value="Chromosome 2R"/>
</dbReference>
<reference evidence="1 2" key="1">
    <citation type="journal article" date="2017" name="G3 (Bethesda)">
        <title>The Physical Genome Mapping of Anopheles albimanus Corrected Scaffold Misassemblies and Identified Interarm Rearrangements in Genus Anopheles.</title>
        <authorList>
            <person name="Artemov G.N."/>
            <person name="Peery A.N."/>
            <person name="Jiang X."/>
            <person name="Tu Z."/>
            <person name="Stegniy V.N."/>
            <person name="Sharakhova M.V."/>
            <person name="Sharakhov I.V."/>
        </authorList>
    </citation>
    <scope>NUCLEOTIDE SEQUENCE [LARGE SCALE GENOMIC DNA]</scope>
    <source>
        <strain evidence="1 2">ALBI9_A</strain>
    </source>
</reference>
<dbReference type="EnsemblMetazoa" id="AALB002991-RA">
    <property type="protein sequence ID" value="AALB002991-PA"/>
    <property type="gene ID" value="AALB002991"/>
</dbReference>
<keyword evidence="2" id="KW-1185">Reference proteome</keyword>
<evidence type="ECO:0000313" key="1">
    <source>
        <dbReference type="EnsemblMetazoa" id="AALB002991-PA"/>
    </source>
</evidence>
<dbReference type="PANTHER" id="PTHR20905">
    <property type="entry name" value="N-ACETYLTRANSFERASE-RELATED"/>
    <property type="match status" value="1"/>
</dbReference>
<dbReference type="Gene3D" id="3.40.630.30">
    <property type="match status" value="2"/>
</dbReference>
<dbReference type="AlphaFoldDB" id="A0A182F917"/>
<protein>
    <recommendedName>
        <fullName evidence="3">N-acetyltransferase domain-containing protein</fullName>
    </recommendedName>
</protein>
<proteinExistence type="predicted"/>
<dbReference type="VEuPathDB" id="VectorBase:AALB20_029184"/>
<dbReference type="VEuPathDB" id="VectorBase:AALB002991"/>
<evidence type="ECO:0000313" key="2">
    <source>
        <dbReference type="Proteomes" id="UP000069272"/>
    </source>
</evidence>
<evidence type="ECO:0008006" key="3">
    <source>
        <dbReference type="Google" id="ProtNLM"/>
    </source>
</evidence>
<dbReference type="GO" id="GO:0008080">
    <property type="term" value="F:N-acetyltransferase activity"/>
    <property type="evidence" value="ECO:0007669"/>
    <property type="project" value="TreeGrafter"/>
</dbReference>
<reference evidence="1" key="2">
    <citation type="submission" date="2022-08" db="UniProtKB">
        <authorList>
            <consortium name="EnsemblMetazoa"/>
        </authorList>
    </citation>
    <scope>IDENTIFICATION</scope>
    <source>
        <strain evidence="1">STECLA/ALBI9_A</strain>
    </source>
</reference>
<dbReference type="PANTHER" id="PTHR20905:SF32">
    <property type="entry name" value="ARYLALKYLAMINE N-ACETYLTRANSFERASE-LIKE 7, ISOFORM A"/>
    <property type="match status" value="1"/>
</dbReference>
<dbReference type="InterPro" id="IPR016181">
    <property type="entry name" value="Acyl_CoA_acyltransferase"/>
</dbReference>
<accession>A0A182F917</accession>
<dbReference type="SUPFAM" id="SSF55729">
    <property type="entry name" value="Acyl-CoA N-acyltransferases (Nat)"/>
    <property type="match status" value="2"/>
</dbReference>
<dbReference type="VEuPathDB" id="VectorBase:AALB20_033674"/>
<name>A0A182F917_ANOAL</name>
<sequence>MRILLKRKAATMPWERPASVPYPSVWWTFEAPDPDREDGGLATYRVEDLTEDRYEDVMQLYTEHFLDDEPLCSHSGIRQDAEAYEEIVMFWRHTFTERLTIVCYKEGSKELVGANLLTMSVADAEKVDFTELVKTEKLKKLIGINEYMSEVVDVYARYGVDKYLTAYGLSVKTRFRGLGIATEILKARVPICRAFGVKLSSTNFTAIGSQIPAAKVGFKTDLEMPCNEFVKVNPKYTLNGIKSKSLKLMSLLKRKAATMPWERPASVPYPNVWWTFEAPDPDREDGGLATYRVEDLTEDRYEDVIKLYTEHFLDDEPLCAHSGIRQDAEAYEKIVMFWRHTFTERLTIVCYKEGSKELVGANLLTMSVADAEKVDFTELVKTENLRKIIEINDHMTEVAGLYARYGVDKYLTAYGLSINTRFRGLGIATEILKARVPICRAFGVKLSSTNFTAIGSQKAAEKIGFKTDLDMACNEFVKINPKYTLDGIKSKSLKMMSLVIDEQP</sequence>
<organism evidence="1 2">
    <name type="scientific">Anopheles albimanus</name>
    <name type="common">New world malaria mosquito</name>
    <dbReference type="NCBI Taxonomy" id="7167"/>
    <lineage>
        <taxon>Eukaryota</taxon>
        <taxon>Metazoa</taxon>
        <taxon>Ecdysozoa</taxon>
        <taxon>Arthropoda</taxon>
        <taxon>Hexapoda</taxon>
        <taxon>Insecta</taxon>
        <taxon>Pterygota</taxon>
        <taxon>Neoptera</taxon>
        <taxon>Endopterygota</taxon>
        <taxon>Diptera</taxon>
        <taxon>Nematocera</taxon>
        <taxon>Culicoidea</taxon>
        <taxon>Culicidae</taxon>
        <taxon>Anophelinae</taxon>
        <taxon>Anopheles</taxon>
    </lineage>
</organism>